<organism evidence="2 3">
    <name type="scientific">Candidatus Anaerostipes avistercoris</name>
    <dbReference type="NCBI Taxonomy" id="2838462"/>
    <lineage>
        <taxon>Bacteria</taxon>
        <taxon>Bacillati</taxon>
        <taxon>Bacillota</taxon>
        <taxon>Clostridia</taxon>
        <taxon>Lachnospirales</taxon>
        <taxon>Lachnospiraceae</taxon>
        <taxon>Anaerostipes</taxon>
    </lineage>
</organism>
<dbReference type="Gene3D" id="2.30.110.10">
    <property type="entry name" value="Electron Transport, Fmn-binding Protein, Chain A"/>
    <property type="match status" value="1"/>
</dbReference>
<feature type="domain" description="Pyridoxamine 5'-phosphate oxidase N-terminal" evidence="1">
    <location>
        <begin position="5"/>
        <end position="101"/>
    </location>
</feature>
<dbReference type="InterPro" id="IPR012349">
    <property type="entry name" value="Split_barrel_FMN-bd"/>
</dbReference>
<dbReference type="Proteomes" id="UP000823904">
    <property type="component" value="Unassembled WGS sequence"/>
</dbReference>
<dbReference type="AlphaFoldDB" id="A0A9D2PGW8"/>
<comment type="caution">
    <text evidence="2">The sequence shown here is derived from an EMBL/GenBank/DDBJ whole genome shotgun (WGS) entry which is preliminary data.</text>
</comment>
<accession>A0A9D2PGW8</accession>
<sequence length="134" mass="15488">MDQLKKVEDYLKQVDFFSVSTVDGNKPKCRPLAFHLYLNGELYFGVGTFKDVYKQLEVNPNVEICACNGEDFLRYYGRAVFEKDDTIADMVLSKAPAMQKIYNETTGFRLGIFHLEEATAEFRSKMGIVEEYHF</sequence>
<reference evidence="2" key="1">
    <citation type="journal article" date="2021" name="PeerJ">
        <title>Extensive microbial diversity within the chicken gut microbiome revealed by metagenomics and culture.</title>
        <authorList>
            <person name="Gilroy R."/>
            <person name="Ravi A."/>
            <person name="Getino M."/>
            <person name="Pursley I."/>
            <person name="Horton D.L."/>
            <person name="Alikhan N.F."/>
            <person name="Baker D."/>
            <person name="Gharbi K."/>
            <person name="Hall N."/>
            <person name="Watson M."/>
            <person name="Adriaenssens E.M."/>
            <person name="Foster-Nyarko E."/>
            <person name="Jarju S."/>
            <person name="Secka A."/>
            <person name="Antonio M."/>
            <person name="Oren A."/>
            <person name="Chaudhuri R.R."/>
            <person name="La Ragione R."/>
            <person name="Hildebrand F."/>
            <person name="Pallen M.J."/>
        </authorList>
    </citation>
    <scope>NUCLEOTIDE SEQUENCE</scope>
    <source>
        <strain evidence="2">ChiSjej3B21-8574</strain>
    </source>
</reference>
<dbReference type="SUPFAM" id="SSF50475">
    <property type="entry name" value="FMN-binding split barrel"/>
    <property type="match status" value="1"/>
</dbReference>
<dbReference type="InterPro" id="IPR011576">
    <property type="entry name" value="Pyridox_Oxase_N"/>
</dbReference>
<dbReference type="EMBL" id="DWWD01000020">
    <property type="protein sequence ID" value="HJC49717.1"/>
    <property type="molecule type" value="Genomic_DNA"/>
</dbReference>
<gene>
    <name evidence="2" type="ORF">H9754_03915</name>
</gene>
<evidence type="ECO:0000313" key="2">
    <source>
        <dbReference type="EMBL" id="HJC49717.1"/>
    </source>
</evidence>
<protein>
    <submittedName>
        <fullName evidence="2">Pyridoxamine 5'-phosphate oxidase family protein</fullName>
    </submittedName>
</protein>
<name>A0A9D2PGW8_9FIRM</name>
<dbReference type="Pfam" id="PF01243">
    <property type="entry name" value="PNPOx_N"/>
    <property type="match status" value="1"/>
</dbReference>
<reference evidence="2" key="2">
    <citation type="submission" date="2021-04" db="EMBL/GenBank/DDBJ databases">
        <authorList>
            <person name="Gilroy R."/>
        </authorList>
    </citation>
    <scope>NUCLEOTIDE SEQUENCE</scope>
    <source>
        <strain evidence="2">ChiSjej3B21-8574</strain>
    </source>
</reference>
<evidence type="ECO:0000313" key="3">
    <source>
        <dbReference type="Proteomes" id="UP000823904"/>
    </source>
</evidence>
<proteinExistence type="predicted"/>
<evidence type="ECO:0000259" key="1">
    <source>
        <dbReference type="Pfam" id="PF01243"/>
    </source>
</evidence>